<feature type="transmembrane region" description="Helical" evidence="1">
    <location>
        <begin position="40"/>
        <end position="63"/>
    </location>
</feature>
<dbReference type="Proteomes" id="UP000253065">
    <property type="component" value="Unassembled WGS sequence"/>
</dbReference>
<keyword evidence="1" id="KW-0472">Membrane</keyword>
<protein>
    <recommendedName>
        <fullName evidence="6">Polysaccharide biosynthesis protein</fullName>
    </recommendedName>
</protein>
<feature type="transmembrane region" description="Helical" evidence="1">
    <location>
        <begin position="278"/>
        <end position="298"/>
    </location>
</feature>
<evidence type="ECO:0008006" key="6">
    <source>
        <dbReference type="Google" id="ProtNLM"/>
    </source>
</evidence>
<dbReference type="EMBL" id="QPJB01000014">
    <property type="protein sequence ID" value="RCW30738.1"/>
    <property type="molecule type" value="Genomic_DNA"/>
</dbReference>
<feature type="transmembrane region" description="Helical" evidence="1">
    <location>
        <begin position="369"/>
        <end position="388"/>
    </location>
</feature>
<accession>A0A368UPH8</accession>
<keyword evidence="5" id="KW-1185">Reference proteome</keyword>
<feature type="transmembrane region" description="Helical" evidence="1">
    <location>
        <begin position="133"/>
        <end position="152"/>
    </location>
</feature>
<feature type="transmembrane region" description="Helical" evidence="1">
    <location>
        <begin position="235"/>
        <end position="257"/>
    </location>
</feature>
<feature type="transmembrane region" description="Helical" evidence="1">
    <location>
        <begin position="343"/>
        <end position="363"/>
    </location>
</feature>
<dbReference type="EMBL" id="QNSA01000014">
    <property type="protein sequence ID" value="RBP69259.1"/>
    <property type="molecule type" value="Genomic_DNA"/>
</dbReference>
<evidence type="ECO:0000313" key="4">
    <source>
        <dbReference type="Proteomes" id="UP000252795"/>
    </source>
</evidence>
<evidence type="ECO:0000313" key="5">
    <source>
        <dbReference type="Proteomes" id="UP000253065"/>
    </source>
</evidence>
<evidence type="ECO:0000313" key="2">
    <source>
        <dbReference type="EMBL" id="RBP69259.1"/>
    </source>
</evidence>
<dbReference type="AlphaFoldDB" id="A0A368UPH8"/>
<evidence type="ECO:0000256" key="1">
    <source>
        <dbReference type="SAM" id="Phobius"/>
    </source>
</evidence>
<feature type="transmembrane region" description="Helical" evidence="1">
    <location>
        <begin position="310"/>
        <end position="331"/>
    </location>
</feature>
<feature type="transmembrane region" description="Helical" evidence="1">
    <location>
        <begin position="102"/>
        <end position="121"/>
    </location>
</feature>
<dbReference type="RefSeq" id="WP_113880605.1">
    <property type="nucleotide sequence ID" value="NZ_QNSA01000014.1"/>
</dbReference>
<organism evidence="3 4">
    <name type="scientific">Marinobacter nauticus</name>
    <name type="common">Marinobacter hydrocarbonoclasticus</name>
    <name type="synonym">Marinobacter aquaeolei</name>
    <dbReference type="NCBI Taxonomy" id="2743"/>
    <lineage>
        <taxon>Bacteria</taxon>
        <taxon>Pseudomonadati</taxon>
        <taxon>Pseudomonadota</taxon>
        <taxon>Gammaproteobacteria</taxon>
        <taxon>Pseudomonadales</taxon>
        <taxon>Marinobacteraceae</taxon>
        <taxon>Marinobacter</taxon>
    </lineage>
</organism>
<keyword evidence="1" id="KW-0812">Transmembrane</keyword>
<reference evidence="3 4" key="1">
    <citation type="submission" date="2018-07" db="EMBL/GenBank/DDBJ databases">
        <title>Freshwater and sediment microbial communities from various areas in North America, analyzing microbe dynamics in response to fracking.</title>
        <authorList>
            <person name="Lamendella R."/>
        </authorList>
    </citation>
    <scope>NUCLEOTIDE SEQUENCE [LARGE SCALE GENOMIC DNA]</scope>
    <source>
        <strain evidence="3 4">114E</strain>
        <strain evidence="2 5">114E_o</strain>
    </source>
</reference>
<evidence type="ECO:0000313" key="3">
    <source>
        <dbReference type="EMBL" id="RCW30738.1"/>
    </source>
</evidence>
<name>A0A368UPH8_MARNT</name>
<proteinExistence type="predicted"/>
<feature type="transmembrane region" description="Helical" evidence="1">
    <location>
        <begin position="164"/>
        <end position="181"/>
    </location>
</feature>
<gene>
    <name evidence="3" type="ORF">DET51_11424</name>
    <name evidence="2" type="ORF">DET64_11424</name>
</gene>
<keyword evidence="1" id="KW-1133">Transmembrane helix</keyword>
<feature type="transmembrane region" description="Helical" evidence="1">
    <location>
        <begin position="75"/>
        <end position="96"/>
    </location>
</feature>
<dbReference type="Proteomes" id="UP000252795">
    <property type="component" value="Unassembled WGS sequence"/>
</dbReference>
<feature type="transmembrane region" description="Helical" evidence="1">
    <location>
        <begin position="202"/>
        <end position="223"/>
    </location>
</feature>
<comment type="caution">
    <text evidence="3">The sequence shown here is derived from an EMBL/GenBank/DDBJ whole genome shotgun (WGS) entry which is preliminary data.</text>
</comment>
<sequence length="414" mass="47040">MNQKLLFIFSFAVAKAFVFVGPLWLGNIAEITLYGEIEFYLSLATWLAILVGVGVPGSIPIQIIKNENQLVRDVVLRLLLIVFLVLLFLYFAFYIYGLRASYFFVVGLIGFSISQQFLSPLIKSHGINSFTPWVENMALHLTIFSALIYYLINRQGVDSGFYYIMQFISLAFLIILIFFVCRSRVLFKIEYFNLYKRMLRQGVPILLNGMLMMLAFNAGRVLLGTFWDNTMVGLYSYLFRLSGTSLILYQLCNYFLFKSLYGEANANLNKKVDAMYSAVALFSILACVVASIYPSYVFPDEHQSSNASHLFPIVMSQVNLWIMSAVLEVRINRNNLTKISLKLCSIPVLFATLCIIVLSLQQISDPTTIFLAFYFGALCVVFTQSFVLKSKSKERTSVFFNSAKLSLPLILLAY</sequence>